<accession>A0A813EL30</accession>
<feature type="non-terminal residue" evidence="2">
    <location>
        <position position="121"/>
    </location>
</feature>
<feature type="non-terminal residue" evidence="2">
    <location>
        <position position="1"/>
    </location>
</feature>
<sequence length="121" mass="12414">ATGTESEPSPGSGHWADLVSLHAGGETSAFSWPLGSTQADNVSSPANSSDAGTPLPWALPISPWILVELFDATRCVTCTGLLPEFERVALALPGCDLALPERNCTPGHPEGSCGPAPFLCA</sequence>
<name>A0A813EL30_POLGL</name>
<evidence type="ECO:0000313" key="2">
    <source>
        <dbReference type="EMBL" id="CAE8601626.1"/>
    </source>
</evidence>
<gene>
    <name evidence="2" type="ORF">PGLA1383_LOCUS19913</name>
</gene>
<keyword evidence="3" id="KW-1185">Reference proteome</keyword>
<protein>
    <submittedName>
        <fullName evidence="2">Uncharacterized protein</fullName>
    </submittedName>
</protein>
<feature type="region of interest" description="Disordered" evidence="1">
    <location>
        <begin position="32"/>
        <end position="52"/>
    </location>
</feature>
<dbReference type="EMBL" id="CAJNNV010013370">
    <property type="protein sequence ID" value="CAE8601626.1"/>
    <property type="molecule type" value="Genomic_DNA"/>
</dbReference>
<evidence type="ECO:0000313" key="3">
    <source>
        <dbReference type="Proteomes" id="UP000654075"/>
    </source>
</evidence>
<organism evidence="2 3">
    <name type="scientific">Polarella glacialis</name>
    <name type="common">Dinoflagellate</name>
    <dbReference type="NCBI Taxonomy" id="89957"/>
    <lineage>
        <taxon>Eukaryota</taxon>
        <taxon>Sar</taxon>
        <taxon>Alveolata</taxon>
        <taxon>Dinophyceae</taxon>
        <taxon>Suessiales</taxon>
        <taxon>Suessiaceae</taxon>
        <taxon>Polarella</taxon>
    </lineage>
</organism>
<dbReference type="Proteomes" id="UP000654075">
    <property type="component" value="Unassembled WGS sequence"/>
</dbReference>
<dbReference type="AlphaFoldDB" id="A0A813EL30"/>
<proteinExistence type="predicted"/>
<comment type="caution">
    <text evidence="2">The sequence shown here is derived from an EMBL/GenBank/DDBJ whole genome shotgun (WGS) entry which is preliminary data.</text>
</comment>
<evidence type="ECO:0000256" key="1">
    <source>
        <dbReference type="SAM" id="MobiDB-lite"/>
    </source>
</evidence>
<reference evidence="2" key="1">
    <citation type="submission" date="2021-02" db="EMBL/GenBank/DDBJ databases">
        <authorList>
            <person name="Dougan E. K."/>
            <person name="Rhodes N."/>
            <person name="Thang M."/>
            <person name="Chan C."/>
        </authorList>
    </citation>
    <scope>NUCLEOTIDE SEQUENCE</scope>
</reference>
<feature type="compositionally biased region" description="Polar residues" evidence="1">
    <location>
        <begin position="32"/>
        <end position="51"/>
    </location>
</feature>